<reference evidence="1" key="1">
    <citation type="submission" date="2022-10" db="EMBL/GenBank/DDBJ databases">
        <title>The WGS of Solirubrobacter sp. CPCC 204708.</title>
        <authorList>
            <person name="Jiang Z."/>
        </authorList>
    </citation>
    <scope>NUCLEOTIDE SEQUENCE</scope>
    <source>
        <strain evidence="1">CPCC 204708</strain>
    </source>
</reference>
<gene>
    <name evidence="1" type="ORF">OJ962_30950</name>
</gene>
<sequence>MTTSTITRQVPRYTREELDQRFGASLAATLNSAQVRGRDRFATPSVLTGAARVEDIYASDVSISAAKQKL</sequence>
<dbReference type="Proteomes" id="UP001147700">
    <property type="component" value="Unassembled WGS sequence"/>
</dbReference>
<evidence type="ECO:0000313" key="2">
    <source>
        <dbReference type="Proteomes" id="UP001147700"/>
    </source>
</evidence>
<evidence type="ECO:0000313" key="1">
    <source>
        <dbReference type="EMBL" id="MDA0141945.1"/>
    </source>
</evidence>
<dbReference type="EMBL" id="JAPCID010000069">
    <property type="protein sequence ID" value="MDA0141945.1"/>
    <property type="molecule type" value="Genomic_DNA"/>
</dbReference>
<comment type="caution">
    <text evidence="1">The sequence shown here is derived from an EMBL/GenBank/DDBJ whole genome shotgun (WGS) entry which is preliminary data.</text>
</comment>
<name>A0ABT4RTP5_9ACTN</name>
<keyword evidence="2" id="KW-1185">Reference proteome</keyword>
<accession>A0ABT4RTP5</accession>
<proteinExistence type="predicted"/>
<protein>
    <submittedName>
        <fullName evidence="1">Uncharacterized protein</fullName>
    </submittedName>
</protein>
<dbReference type="RefSeq" id="WP_202955949.1">
    <property type="nucleotide sequence ID" value="NZ_JAPCID010000069.1"/>
</dbReference>
<organism evidence="1 2">
    <name type="scientific">Solirubrobacter deserti</name>
    <dbReference type="NCBI Taxonomy" id="2282478"/>
    <lineage>
        <taxon>Bacteria</taxon>
        <taxon>Bacillati</taxon>
        <taxon>Actinomycetota</taxon>
        <taxon>Thermoleophilia</taxon>
        <taxon>Solirubrobacterales</taxon>
        <taxon>Solirubrobacteraceae</taxon>
        <taxon>Solirubrobacter</taxon>
    </lineage>
</organism>